<protein>
    <submittedName>
        <fullName evidence="1">Uncharacterized protein</fullName>
    </submittedName>
</protein>
<reference evidence="1" key="1">
    <citation type="submission" date="2021-02" db="EMBL/GenBank/DDBJ databases">
        <authorList>
            <person name="Dougan E. K."/>
            <person name="Rhodes N."/>
            <person name="Thang M."/>
            <person name="Chan C."/>
        </authorList>
    </citation>
    <scope>NUCLEOTIDE SEQUENCE</scope>
</reference>
<sequence length="152" mass="16283">DGLVLGAFGKNAPPRYDYPAVASTPRSPLDANFGEVGSTKDNPAQELVRKFVRDMLHGIHVTVPAAYPISERGLDGIASLDKRLKVLVLQTLSECEVDAPKCRSVPLENISSIVFGCCSTAEGRPLASETCVTLFLDEGFGATMVLDFPDLD</sequence>
<evidence type="ECO:0000313" key="1">
    <source>
        <dbReference type="EMBL" id="CAE8673489.1"/>
    </source>
</evidence>
<dbReference type="Proteomes" id="UP000626109">
    <property type="component" value="Unassembled WGS sequence"/>
</dbReference>
<comment type="caution">
    <text evidence="1">The sequence shown here is derived from an EMBL/GenBank/DDBJ whole genome shotgun (WGS) entry which is preliminary data.</text>
</comment>
<proteinExistence type="predicted"/>
<feature type="non-terminal residue" evidence="1">
    <location>
        <position position="152"/>
    </location>
</feature>
<organism evidence="1 2">
    <name type="scientific">Polarella glacialis</name>
    <name type="common">Dinoflagellate</name>
    <dbReference type="NCBI Taxonomy" id="89957"/>
    <lineage>
        <taxon>Eukaryota</taxon>
        <taxon>Sar</taxon>
        <taxon>Alveolata</taxon>
        <taxon>Dinophyceae</taxon>
        <taxon>Suessiales</taxon>
        <taxon>Suessiaceae</taxon>
        <taxon>Polarella</taxon>
    </lineage>
</organism>
<accession>A0A813JBG3</accession>
<evidence type="ECO:0000313" key="2">
    <source>
        <dbReference type="Proteomes" id="UP000626109"/>
    </source>
</evidence>
<dbReference type="EMBL" id="CAJNNW010024635">
    <property type="protein sequence ID" value="CAE8673489.1"/>
    <property type="molecule type" value="Genomic_DNA"/>
</dbReference>
<name>A0A813JBG3_POLGL</name>
<gene>
    <name evidence="1" type="ORF">PGLA2088_LOCUS18564</name>
</gene>
<dbReference type="AlphaFoldDB" id="A0A813JBG3"/>
<feature type="non-terminal residue" evidence="1">
    <location>
        <position position="1"/>
    </location>
</feature>